<evidence type="ECO:0000313" key="4">
    <source>
        <dbReference type="Proteomes" id="UP000606786"/>
    </source>
</evidence>
<gene>
    <name evidence="3" type="ORF">CCAP1982_LOCUS14038</name>
</gene>
<feature type="region of interest" description="Disordered" evidence="2">
    <location>
        <begin position="546"/>
        <end position="575"/>
    </location>
</feature>
<proteinExistence type="predicted"/>
<accession>A0A811V792</accession>
<evidence type="ECO:0000256" key="1">
    <source>
        <dbReference type="SAM" id="Coils"/>
    </source>
</evidence>
<reference evidence="3" key="1">
    <citation type="submission" date="2020-11" db="EMBL/GenBank/DDBJ databases">
        <authorList>
            <person name="Whitehead M."/>
        </authorList>
    </citation>
    <scope>NUCLEOTIDE SEQUENCE</scope>
    <source>
        <strain evidence="3">EGII</strain>
    </source>
</reference>
<feature type="compositionally biased region" description="Basic and acidic residues" evidence="2">
    <location>
        <begin position="226"/>
        <end position="243"/>
    </location>
</feature>
<feature type="region of interest" description="Disordered" evidence="2">
    <location>
        <begin position="285"/>
        <end position="321"/>
    </location>
</feature>
<protein>
    <submittedName>
        <fullName evidence="3">(Mediterranean fruit fly) hypothetical protein</fullName>
    </submittedName>
</protein>
<dbReference type="AlphaFoldDB" id="A0A811V792"/>
<dbReference type="EMBL" id="CAJHJT010000034">
    <property type="protein sequence ID" value="CAD7005686.1"/>
    <property type="molecule type" value="Genomic_DNA"/>
</dbReference>
<feature type="region of interest" description="Disordered" evidence="2">
    <location>
        <begin position="226"/>
        <end position="245"/>
    </location>
</feature>
<dbReference type="OrthoDB" id="5801062at2759"/>
<name>A0A811V792_CERCA</name>
<comment type="caution">
    <text evidence="3">The sequence shown here is derived from an EMBL/GenBank/DDBJ whole genome shotgun (WGS) entry which is preliminary data.</text>
</comment>
<dbReference type="Proteomes" id="UP000606786">
    <property type="component" value="Unassembled WGS sequence"/>
</dbReference>
<feature type="coiled-coil region" evidence="1">
    <location>
        <begin position="41"/>
        <end position="68"/>
    </location>
</feature>
<keyword evidence="4" id="KW-1185">Reference proteome</keyword>
<evidence type="ECO:0000256" key="2">
    <source>
        <dbReference type="SAM" id="MobiDB-lite"/>
    </source>
</evidence>
<keyword evidence="1" id="KW-0175">Coiled coil</keyword>
<evidence type="ECO:0000313" key="3">
    <source>
        <dbReference type="EMBL" id="CAD7005686.1"/>
    </source>
</evidence>
<feature type="compositionally biased region" description="Polar residues" evidence="2">
    <location>
        <begin position="308"/>
        <end position="321"/>
    </location>
</feature>
<organism evidence="3 4">
    <name type="scientific">Ceratitis capitata</name>
    <name type="common">Mediterranean fruit fly</name>
    <name type="synonym">Tephritis capitata</name>
    <dbReference type="NCBI Taxonomy" id="7213"/>
    <lineage>
        <taxon>Eukaryota</taxon>
        <taxon>Metazoa</taxon>
        <taxon>Ecdysozoa</taxon>
        <taxon>Arthropoda</taxon>
        <taxon>Hexapoda</taxon>
        <taxon>Insecta</taxon>
        <taxon>Pterygota</taxon>
        <taxon>Neoptera</taxon>
        <taxon>Endopterygota</taxon>
        <taxon>Diptera</taxon>
        <taxon>Brachycera</taxon>
        <taxon>Muscomorpha</taxon>
        <taxon>Tephritoidea</taxon>
        <taxon>Tephritidae</taxon>
        <taxon>Ceratitis</taxon>
        <taxon>Ceratitis</taxon>
    </lineage>
</organism>
<sequence>MPPVKMDFDLTDRGWVDLYVKKCENIMKEFTNYVYALQNHCIKERSRCEQLDRNYKRLQTKLSENKQQQILEYEQNDVLSIPHDRNINKNILATTPFDADANRSTISDCSPAFLDMAMDSEQLQMETTAALSPAQHRLDTVLSSEQLTSPSRHPSVIDSIFQHNTSPSCKLKNHNENKSALGFLKARGRVGKVLYDDFKEPKLREQNYPTNEDCGSQWNEKGKLQAKRSDWLGKNTKSGERRAGVKRTASITSLDEIQRNRSLMSLNKSSERKLKQSSLTQMVALKNNDTRKDNNSPSPKVVDDAQKLSFSPTTPITSYTSKKLSFPTLPSDTDDIFHFSSDDDDDYDQNMKSLKDKNTMQQNIKKCNDTTFLQPLRHETEKTESVLVITPTAPPIICLDESDDNEQPTDTRIPDKTTDRIAKKVNTVKQEKSNTEKLPTSLAAAMIAEWDEEPEDGKPYMNTSNSNAQYATPTTDIKPRISQLPGAKISIKECFNIDCDDCQKYIDFMGSNMSIAEIEAHLHRCTRHRAPKDCIPVTPPDYWNPLMPSFSESDPRNKTLLEDPCLQRKRGSKQS</sequence>